<evidence type="ECO:0008006" key="3">
    <source>
        <dbReference type="Google" id="ProtNLM"/>
    </source>
</evidence>
<keyword evidence="2" id="KW-1185">Reference proteome</keyword>
<comment type="caution">
    <text evidence="1">The sequence shown here is derived from an EMBL/GenBank/DDBJ whole genome shotgun (WGS) entry which is preliminary data.</text>
</comment>
<sequence length="85" mass="10135">MVIKINQFRMDLMYNDRTITSQKIIDCILGKIASKAKVLEEFQMHNNEIYALVPKEFAKATYVRYKITKAHIKEFIKFKYDIDDI</sequence>
<dbReference type="Proteomes" id="UP001269081">
    <property type="component" value="Unassembled WGS sequence"/>
</dbReference>
<evidence type="ECO:0000313" key="2">
    <source>
        <dbReference type="Proteomes" id="UP001269081"/>
    </source>
</evidence>
<dbReference type="EMBL" id="JAVDWQ010000006">
    <property type="protein sequence ID" value="MDR7210290.1"/>
    <property type="molecule type" value="Genomic_DNA"/>
</dbReference>
<protein>
    <recommendedName>
        <fullName evidence="3">Transcriptional regulator</fullName>
    </recommendedName>
</protein>
<evidence type="ECO:0000313" key="1">
    <source>
        <dbReference type="EMBL" id="MDR7210290.1"/>
    </source>
</evidence>
<accession>A0ABU1Y7R0</accession>
<dbReference type="RefSeq" id="WP_310281191.1">
    <property type="nucleotide sequence ID" value="NZ_JAVDWQ010000006.1"/>
</dbReference>
<organism evidence="1 2">
    <name type="scientific">Flavobacterium piscis</name>
    <dbReference type="NCBI Taxonomy" id="1114874"/>
    <lineage>
        <taxon>Bacteria</taxon>
        <taxon>Pseudomonadati</taxon>
        <taxon>Bacteroidota</taxon>
        <taxon>Flavobacteriia</taxon>
        <taxon>Flavobacteriales</taxon>
        <taxon>Flavobacteriaceae</taxon>
        <taxon>Flavobacterium</taxon>
    </lineage>
</organism>
<name>A0ABU1Y7R0_9FLAO</name>
<reference evidence="1 2" key="1">
    <citation type="submission" date="2023-07" db="EMBL/GenBank/DDBJ databases">
        <title>Sorghum-associated microbial communities from plants grown in Nebraska, USA.</title>
        <authorList>
            <person name="Schachtman D."/>
        </authorList>
    </citation>
    <scope>NUCLEOTIDE SEQUENCE [LARGE SCALE GENOMIC DNA]</scope>
    <source>
        <strain evidence="1 2">4129</strain>
    </source>
</reference>
<proteinExistence type="predicted"/>
<gene>
    <name evidence="1" type="ORF">J2W48_002230</name>
</gene>